<sequence length="918" mass="95842">MTSHTAKRRILLILIILLLLLTFTAWFIWFNQNAENACICDKENATSSAPSFELPAASNPVPPVHVTPGGNGTGNNTTPPAVFPITQVELFDYNQDDAKTLRVIVTADITADSMENNVSVYYENLNNSDDNGTVSLGSGDINVFDAAADQYLVSIRETGTQLGSMGSLDTYSYSFLFDGVTNTASNAHYPFESGTGTQADPFEITNIVQLDALRYYTEDNGDNASGKYFELTEDINFPAEWNNATNNPFNRGELEVNSKETGWIPIGGNQDGTISTCIQNPFKGTFYSTPVSGQPKTLSDFSIRSGKNAIGLFGSIETGTIKNLDIENIEVSGNSFAGALTSYSKDEKIENIHTSGSIEANYSGGLVGYTDANSFINDSVSNVNVFGYLENGGLVGHSEGTKINNSSSSGNVEGYQWAGGLLGKINNTTVDNSATTSKVNLSMYGTTQYIGGFAGWMNNSNINNSSSAGDIDLSLSATSTSEIGSFAGWVDNSSINNSNAAGNITNINTSVTNNNNIGGFSGWINKSMINNSNSAGSVLGNASIGGLAGRMENSSVNNSNSTGSVYGNNCIGGLVGRMNNSTIENSNSSGKVESFNTAFGGLVGNMTNSTINASYSSSTVMEKDVAAAVTTTGAGGLVGNMTNSCVTNSFANGTSVKGGRYVGGLVGSLDNSTINKSGSSVRSVESAIAINQPSSYMSLVGGLVGFATNKASINNSFATGNVIGNRNNTGGLVGLASGDITNKIKINNSYATGNISGQNDSGGLVGNLTNGSVENCYAAGNITISTGSFSGIGGLIGKVSNSSLDHSIALNKNIEAGTNPVGRVYGIGSGTNTISDHYAYDGMTKNGTGTFTEGGMNGMNVNKPTALTQVFYNDTLKWNFGSTDTVWKMGNTAYPLPVLNWQDESTYPENPPAWAVTS</sequence>
<evidence type="ECO:0000259" key="1">
    <source>
        <dbReference type="Pfam" id="PF07581"/>
    </source>
</evidence>
<feature type="domain" description="GLUG" evidence="1">
    <location>
        <begin position="699"/>
        <end position="723"/>
    </location>
</feature>
<dbReference type="Proteomes" id="UP001304970">
    <property type="component" value="Chromosome"/>
</dbReference>
<evidence type="ECO:0000313" key="3">
    <source>
        <dbReference type="Proteomes" id="UP001304970"/>
    </source>
</evidence>
<evidence type="ECO:0000313" key="2">
    <source>
        <dbReference type="EMBL" id="WNY26560.1"/>
    </source>
</evidence>
<dbReference type="Gene3D" id="2.160.20.110">
    <property type="match status" value="4"/>
</dbReference>
<protein>
    <recommendedName>
        <fullName evidence="1">GLUG domain-containing protein</fullName>
    </recommendedName>
</protein>
<dbReference type="InterPro" id="IPR011493">
    <property type="entry name" value="GLUG"/>
</dbReference>
<feature type="domain" description="GLUG" evidence="1">
    <location>
        <begin position="760"/>
        <end position="783"/>
    </location>
</feature>
<name>A0AA96V639_9EURY</name>
<dbReference type="Pfam" id="PF07581">
    <property type="entry name" value="Glug"/>
    <property type="match status" value="3"/>
</dbReference>
<dbReference type="EMBL" id="CP131061">
    <property type="protein sequence ID" value="WNY26560.1"/>
    <property type="molecule type" value="Genomic_DNA"/>
</dbReference>
<feature type="domain" description="GLUG" evidence="1">
    <location>
        <begin position="567"/>
        <end position="592"/>
    </location>
</feature>
<organism evidence="2 3">
    <name type="scientific">Methanolapillus ohkumae</name>
    <dbReference type="NCBI Taxonomy" id="3028298"/>
    <lineage>
        <taxon>Archaea</taxon>
        <taxon>Methanobacteriati</taxon>
        <taxon>Methanobacteriota</taxon>
        <taxon>Stenosarchaea group</taxon>
        <taxon>Methanomicrobia</taxon>
        <taxon>Methanosarcinales</taxon>
        <taxon>Methanosarcinaceae</taxon>
        <taxon>Methanolapillus</taxon>
    </lineage>
</organism>
<dbReference type="AlphaFoldDB" id="A0AA96V639"/>
<gene>
    <name evidence="2" type="ORF">MsAm2_03270</name>
</gene>
<accession>A0AA96V639</accession>
<reference evidence="2 3" key="1">
    <citation type="submission" date="2023-07" db="EMBL/GenBank/DDBJ databases">
        <title>Closed genome sequence of Methanosarcinaceae archaeon Am2.</title>
        <authorList>
            <person name="Poehlein A."/>
            <person name="Protasov E."/>
            <person name="Platt K."/>
            <person name="Reeh H."/>
            <person name="Daniel R."/>
            <person name="Brune A."/>
        </authorList>
    </citation>
    <scope>NUCLEOTIDE SEQUENCE [LARGE SCALE GENOMIC DNA]</scope>
    <source>
        <strain evidence="2 3">Am2</strain>
    </source>
</reference>
<keyword evidence="3" id="KW-1185">Reference proteome</keyword>
<proteinExistence type="predicted"/>